<dbReference type="EMBL" id="JAGIOO010000001">
    <property type="protein sequence ID" value="MBP2475152.1"/>
    <property type="molecule type" value="Genomic_DNA"/>
</dbReference>
<dbReference type="CDD" id="cd04301">
    <property type="entry name" value="NAT_SF"/>
    <property type="match status" value="1"/>
</dbReference>
<dbReference type="Pfam" id="PF13302">
    <property type="entry name" value="Acetyltransf_3"/>
    <property type="match status" value="1"/>
</dbReference>
<dbReference type="InterPro" id="IPR051908">
    <property type="entry name" value="Ribosomal_N-acetyltransferase"/>
</dbReference>
<accession>A0ABS5AFN9</accession>
<name>A0ABS5AFN9_9PSEU</name>
<proteinExistence type="predicted"/>
<dbReference type="InterPro" id="IPR000182">
    <property type="entry name" value="GNAT_dom"/>
</dbReference>
<dbReference type="InterPro" id="IPR016181">
    <property type="entry name" value="Acyl_CoA_acyltransferase"/>
</dbReference>
<dbReference type="SUPFAM" id="SSF55729">
    <property type="entry name" value="Acyl-CoA N-acyltransferases (Nat)"/>
    <property type="match status" value="1"/>
</dbReference>
<reference evidence="2 3" key="1">
    <citation type="submission" date="2021-03" db="EMBL/GenBank/DDBJ databases">
        <title>Sequencing the genomes of 1000 actinobacteria strains.</title>
        <authorList>
            <person name="Klenk H.-P."/>
        </authorList>
    </citation>
    <scope>NUCLEOTIDE SEQUENCE [LARGE SCALE GENOMIC DNA]</scope>
    <source>
        <strain evidence="2 3">DSM 44580</strain>
    </source>
</reference>
<dbReference type="PANTHER" id="PTHR43441:SF2">
    <property type="entry name" value="FAMILY ACETYLTRANSFERASE, PUTATIVE (AFU_ORTHOLOGUE AFUA_7G00850)-RELATED"/>
    <property type="match status" value="1"/>
</dbReference>
<sequence>MLRGANVVLRPYTKADAAAMYEVFQDPEAHMLSSTLPWYPIPPDAAQARFEEMRHDWDKPLAKNVPFAIELDGELAGSCSLWGIDYHHRNGEIGITVRPEHRGKGVSTDAVRVLCQYAFRNLGLHRVRLVTGVRNVPMQRAALAAGFTEEGRHREAWWEGDGFSDDVHYGLLVHEWRARQAATS</sequence>
<gene>
    <name evidence="2" type="ORF">JOF53_004024</name>
</gene>
<keyword evidence="3" id="KW-1185">Reference proteome</keyword>
<dbReference type="PANTHER" id="PTHR43441">
    <property type="entry name" value="RIBOSOMAL-PROTEIN-SERINE ACETYLTRANSFERASE"/>
    <property type="match status" value="1"/>
</dbReference>
<evidence type="ECO:0000313" key="2">
    <source>
        <dbReference type="EMBL" id="MBP2475152.1"/>
    </source>
</evidence>
<protein>
    <submittedName>
        <fullName evidence="2">RimJ/RimL family protein N-acetyltransferase</fullName>
    </submittedName>
</protein>
<dbReference type="Proteomes" id="UP001519363">
    <property type="component" value="Unassembled WGS sequence"/>
</dbReference>
<dbReference type="PROSITE" id="PS51186">
    <property type="entry name" value="GNAT"/>
    <property type="match status" value="1"/>
</dbReference>
<dbReference type="Gene3D" id="3.40.630.30">
    <property type="match status" value="1"/>
</dbReference>
<comment type="caution">
    <text evidence="2">The sequence shown here is derived from an EMBL/GenBank/DDBJ whole genome shotgun (WGS) entry which is preliminary data.</text>
</comment>
<organism evidence="2 3">
    <name type="scientific">Crossiella equi</name>
    <dbReference type="NCBI Taxonomy" id="130796"/>
    <lineage>
        <taxon>Bacteria</taxon>
        <taxon>Bacillati</taxon>
        <taxon>Actinomycetota</taxon>
        <taxon>Actinomycetes</taxon>
        <taxon>Pseudonocardiales</taxon>
        <taxon>Pseudonocardiaceae</taxon>
        <taxon>Crossiella</taxon>
    </lineage>
</organism>
<evidence type="ECO:0000259" key="1">
    <source>
        <dbReference type="PROSITE" id="PS51186"/>
    </source>
</evidence>
<feature type="domain" description="N-acetyltransferase" evidence="1">
    <location>
        <begin position="7"/>
        <end position="174"/>
    </location>
</feature>
<evidence type="ECO:0000313" key="3">
    <source>
        <dbReference type="Proteomes" id="UP001519363"/>
    </source>
</evidence>
<dbReference type="RefSeq" id="WP_086789999.1">
    <property type="nucleotide sequence ID" value="NZ_JAGIOO010000001.1"/>
</dbReference>